<keyword evidence="1" id="KW-0732">Signal</keyword>
<evidence type="ECO:0000313" key="2">
    <source>
        <dbReference type="EMBL" id="VYU57136.1"/>
    </source>
</evidence>
<proteinExistence type="predicted"/>
<dbReference type="InterPro" id="IPR050263">
    <property type="entry name" value="Bact_Fimbrial_Adh_Pro"/>
</dbReference>
<protein>
    <submittedName>
        <fullName evidence="2">S-fimbrial adhesin protein SfaS</fullName>
    </submittedName>
</protein>
<sequence length="168" mass="17524">MQSVKIKNSLLVAFLFAFVSPVFSADVTITVNGSVVAKPCTVSTSDVTVYLGDLYTFNLLSAGSSSAWHEVSLNLTNCPVGTSAVTATFSGNADATGYYKNLGTATNIQLQLQDSSGNDLNNGTKTQVSVDDSTLSANFPLQVRALSVNGGATQGSIESVISVTYTYQ</sequence>
<dbReference type="AlphaFoldDB" id="A0A6N3FZ53"/>
<accession>A0A6N3FZ53</accession>
<dbReference type="PANTHER" id="PTHR33420">
    <property type="entry name" value="FIMBRIAL SUBUNIT ELFA-RELATED"/>
    <property type="match status" value="1"/>
</dbReference>
<dbReference type="GO" id="GO:0009289">
    <property type="term" value="C:pilus"/>
    <property type="evidence" value="ECO:0007669"/>
    <property type="project" value="InterPro"/>
</dbReference>
<feature type="chain" id="PRO_5027100802" evidence="1">
    <location>
        <begin position="25"/>
        <end position="168"/>
    </location>
</feature>
<feature type="signal peptide" evidence="1">
    <location>
        <begin position="1"/>
        <end position="24"/>
    </location>
</feature>
<dbReference type="InterPro" id="IPR036937">
    <property type="entry name" value="Adhesion_dom_fimbrial_sf"/>
</dbReference>
<dbReference type="PANTHER" id="PTHR33420:SF27">
    <property type="entry name" value="PROTEIN FIMG"/>
    <property type="match status" value="1"/>
</dbReference>
<evidence type="ECO:0000256" key="1">
    <source>
        <dbReference type="SAM" id="SignalP"/>
    </source>
</evidence>
<dbReference type="RefSeq" id="WP_115239969.1">
    <property type="nucleotide sequence ID" value="NZ_CAAKNQ010000061.1"/>
</dbReference>
<reference evidence="2" key="1">
    <citation type="submission" date="2019-11" db="EMBL/GenBank/DDBJ databases">
        <authorList>
            <person name="Feng L."/>
        </authorList>
    </citation>
    <scope>NUCLEOTIDE SEQUENCE</scope>
    <source>
        <strain evidence="2">KOxytocaLFYP65</strain>
    </source>
</reference>
<gene>
    <name evidence="2" type="primary">sfaS_7</name>
    <name evidence="2" type="ORF">KOLFYP65_04611</name>
</gene>
<organism evidence="2">
    <name type="scientific">Klebsiella oxytoca</name>
    <dbReference type="NCBI Taxonomy" id="571"/>
    <lineage>
        <taxon>Bacteria</taxon>
        <taxon>Pseudomonadati</taxon>
        <taxon>Pseudomonadota</taxon>
        <taxon>Gammaproteobacteria</taxon>
        <taxon>Enterobacterales</taxon>
        <taxon>Enterobacteriaceae</taxon>
        <taxon>Klebsiella/Raoultella group</taxon>
        <taxon>Klebsiella</taxon>
    </lineage>
</organism>
<dbReference type="EMBL" id="CACRTM010000032">
    <property type="protein sequence ID" value="VYU57136.1"/>
    <property type="molecule type" value="Genomic_DNA"/>
</dbReference>
<dbReference type="Gene3D" id="2.60.40.1090">
    <property type="entry name" value="Fimbrial-type adhesion domain"/>
    <property type="match status" value="1"/>
</dbReference>
<dbReference type="SUPFAM" id="SSF49401">
    <property type="entry name" value="Bacterial adhesins"/>
    <property type="match status" value="1"/>
</dbReference>
<name>A0A6N3FZ53_KLEOX</name>
<dbReference type="InterPro" id="IPR008966">
    <property type="entry name" value="Adhesion_dom_sf"/>
</dbReference>
<dbReference type="GO" id="GO:0043709">
    <property type="term" value="P:cell adhesion involved in single-species biofilm formation"/>
    <property type="evidence" value="ECO:0007669"/>
    <property type="project" value="TreeGrafter"/>
</dbReference>